<dbReference type="Proteomes" id="UP000274097">
    <property type="component" value="Unassembled WGS sequence"/>
</dbReference>
<sequence>MSFADILAQALAAPGRNAIPFTDEAGEPTRPLVLHTYRPANFTPDSPVVLVQHGMNRNGDEYRDFWIPAADKHGLLIVAPNFDNEHYPGAEVYNNGHVLLKDGTVQPREKWGYAVPARVFAWLQQAGITRRQKAYFYGHSAGGQFGHRMASTQPLDVFEAIAVGNPGWYTLPTLEKDFPDGLGGIGLGEAELLRLLAFPLLILAGEQDIETSGPSLPANAGAIAQGPHRFARAHNYLAAGQAEAARRGVACNWTLVPVPHIGHDGDVISRVCASLWFDKAMTDDATLRSWAKGGAGAL</sequence>
<keyword evidence="3" id="KW-1185">Reference proteome</keyword>
<dbReference type="EMBL" id="RFLX01000008">
    <property type="protein sequence ID" value="RMI24529.1"/>
    <property type="molecule type" value="Genomic_DNA"/>
</dbReference>
<evidence type="ECO:0000313" key="3">
    <source>
        <dbReference type="Proteomes" id="UP000274097"/>
    </source>
</evidence>
<organism evidence="1 4">
    <name type="scientific">Teichococcus wenyumeiae</name>
    <dbReference type="NCBI Taxonomy" id="2478470"/>
    <lineage>
        <taxon>Bacteria</taxon>
        <taxon>Pseudomonadati</taxon>
        <taxon>Pseudomonadota</taxon>
        <taxon>Alphaproteobacteria</taxon>
        <taxon>Acetobacterales</taxon>
        <taxon>Roseomonadaceae</taxon>
        <taxon>Roseomonas</taxon>
    </lineage>
</organism>
<name>A0A3A9J938_9PROT</name>
<gene>
    <name evidence="1" type="ORF">D6Z83_17165</name>
    <name evidence="2" type="ORF">EBE87_12625</name>
</gene>
<proteinExistence type="predicted"/>
<dbReference type="GO" id="GO:0016787">
    <property type="term" value="F:hydrolase activity"/>
    <property type="evidence" value="ECO:0007669"/>
    <property type="project" value="UniProtKB-KW"/>
</dbReference>
<dbReference type="AlphaFoldDB" id="A0A3A9J938"/>
<evidence type="ECO:0000313" key="1">
    <source>
        <dbReference type="EMBL" id="RKK02942.1"/>
    </source>
</evidence>
<protein>
    <submittedName>
        <fullName evidence="1">Alpha/beta hydrolase</fullName>
    </submittedName>
</protein>
<comment type="caution">
    <text evidence="1">The sequence shown here is derived from an EMBL/GenBank/DDBJ whole genome shotgun (WGS) entry which is preliminary data.</text>
</comment>
<dbReference type="Proteomes" id="UP000278036">
    <property type="component" value="Unassembled WGS sequence"/>
</dbReference>
<evidence type="ECO:0000313" key="4">
    <source>
        <dbReference type="Proteomes" id="UP000278036"/>
    </source>
</evidence>
<reference evidence="1 4" key="1">
    <citation type="submission" date="2018-09" db="EMBL/GenBank/DDBJ databases">
        <title>Roseomonas sp. nov., isolated from feces of Tibetan antelopes in the Qinghai-Tibet plateau, China.</title>
        <authorList>
            <person name="Tian Z."/>
        </authorList>
    </citation>
    <scope>NUCLEOTIDE SEQUENCE [LARGE SCALE GENOMIC DNA]</scope>
    <source>
        <strain evidence="2 3">Z23</strain>
        <strain evidence="1 4">Z24</strain>
    </source>
</reference>
<evidence type="ECO:0000313" key="2">
    <source>
        <dbReference type="EMBL" id="RMI24529.1"/>
    </source>
</evidence>
<dbReference type="InterPro" id="IPR029058">
    <property type="entry name" value="AB_hydrolase_fold"/>
</dbReference>
<dbReference type="RefSeq" id="WP_120639492.1">
    <property type="nucleotide sequence ID" value="NZ_RAQU01000115.1"/>
</dbReference>
<dbReference type="OrthoDB" id="332706at2"/>
<dbReference type="EMBL" id="RAQU01000115">
    <property type="protein sequence ID" value="RKK02942.1"/>
    <property type="molecule type" value="Genomic_DNA"/>
</dbReference>
<dbReference type="SUPFAM" id="SSF53474">
    <property type="entry name" value="alpha/beta-Hydrolases"/>
    <property type="match status" value="1"/>
</dbReference>
<accession>A0A3A9J938</accession>
<dbReference type="Gene3D" id="3.40.50.1820">
    <property type="entry name" value="alpha/beta hydrolase"/>
    <property type="match status" value="1"/>
</dbReference>
<keyword evidence="1" id="KW-0378">Hydrolase</keyword>
<dbReference type="InParanoid" id="A0A3A9J938"/>